<dbReference type="Pfam" id="PF02646">
    <property type="entry name" value="RmuC"/>
    <property type="match status" value="1"/>
</dbReference>
<feature type="transmembrane region" description="Helical" evidence="6">
    <location>
        <begin position="6"/>
        <end position="23"/>
    </location>
</feature>
<comment type="function">
    <text evidence="1">Involved in DNA recombination.</text>
</comment>
<evidence type="ECO:0000256" key="3">
    <source>
        <dbReference type="ARBA" id="ARBA00023054"/>
    </source>
</evidence>
<dbReference type="GO" id="GO:0006310">
    <property type="term" value="P:DNA recombination"/>
    <property type="evidence" value="ECO:0007669"/>
    <property type="project" value="UniProtKB-KW"/>
</dbReference>
<organism evidence="7 8">
    <name type="scientific">Candidatus Thermochlorobacter aerophilus</name>
    <dbReference type="NCBI Taxonomy" id="1868324"/>
    <lineage>
        <taxon>Bacteria</taxon>
        <taxon>Pseudomonadati</taxon>
        <taxon>Chlorobiota</taxon>
        <taxon>Chlorobiia</taxon>
        <taxon>Chlorobiales</taxon>
        <taxon>Candidatus Thermochlorobacteriaceae</taxon>
        <taxon>Candidatus Thermochlorobacter</taxon>
    </lineage>
</organism>
<proteinExistence type="inferred from homology"/>
<keyword evidence="6" id="KW-1133">Transmembrane helix</keyword>
<protein>
    <submittedName>
        <fullName evidence="7">DNA recombination protein RmuC</fullName>
    </submittedName>
</protein>
<accession>A0A395M376</accession>
<comment type="caution">
    <text evidence="7">The sequence shown here is derived from an EMBL/GenBank/DDBJ whole genome shotgun (WGS) entry which is preliminary data.</text>
</comment>
<dbReference type="Proteomes" id="UP000266389">
    <property type="component" value="Unassembled WGS sequence"/>
</dbReference>
<name>A0A395M376_9BACT</name>
<evidence type="ECO:0000313" key="7">
    <source>
        <dbReference type="EMBL" id="RFM25217.1"/>
    </source>
</evidence>
<sequence>MITTVLIIVLIIIAIINVWLTLTKKDIGELKEKLIKIDSDLSRIDPLIRDEFGRSRDESQKAFRENREELNSSFKNLVAFLSSLQMGFKTLAIEKRSSEVWELLGAVKTQFAKFGEALEKTKKKLQEATNEIERAGNRSKDIEKKLRMVQELPKNQTVALLGEAIEIEQDNNTDENKSTATNSGLA</sequence>
<comment type="similarity">
    <text evidence="2">Belongs to the RmuC family.</text>
</comment>
<evidence type="ECO:0000256" key="5">
    <source>
        <dbReference type="SAM" id="Coils"/>
    </source>
</evidence>
<keyword evidence="4" id="KW-0233">DNA recombination</keyword>
<dbReference type="PANTHER" id="PTHR30563:SF0">
    <property type="entry name" value="DNA RECOMBINATION PROTEIN RMUC"/>
    <property type="match status" value="1"/>
</dbReference>
<dbReference type="EMBL" id="PHFL01000007">
    <property type="protein sequence ID" value="RFM25217.1"/>
    <property type="molecule type" value="Genomic_DNA"/>
</dbReference>
<keyword evidence="3 5" id="KW-0175">Coiled coil</keyword>
<keyword evidence="6" id="KW-0472">Membrane</keyword>
<evidence type="ECO:0000313" key="8">
    <source>
        <dbReference type="Proteomes" id="UP000266389"/>
    </source>
</evidence>
<keyword evidence="6" id="KW-0812">Transmembrane</keyword>
<dbReference type="PANTHER" id="PTHR30563">
    <property type="entry name" value="DNA RECOMBINATION PROTEIN RMUC"/>
    <property type="match status" value="1"/>
</dbReference>
<evidence type="ECO:0000256" key="4">
    <source>
        <dbReference type="ARBA" id="ARBA00023172"/>
    </source>
</evidence>
<evidence type="ECO:0000256" key="2">
    <source>
        <dbReference type="ARBA" id="ARBA00009840"/>
    </source>
</evidence>
<gene>
    <name evidence="7" type="primary">rmuC</name>
    <name evidence="7" type="ORF">D0433_00920</name>
</gene>
<evidence type="ECO:0000256" key="1">
    <source>
        <dbReference type="ARBA" id="ARBA00003416"/>
    </source>
</evidence>
<dbReference type="AlphaFoldDB" id="A0A395M376"/>
<dbReference type="InterPro" id="IPR003798">
    <property type="entry name" value="DNA_recombination_RmuC"/>
</dbReference>
<feature type="coiled-coil region" evidence="5">
    <location>
        <begin position="111"/>
        <end position="152"/>
    </location>
</feature>
<reference evidence="7 8" key="1">
    <citation type="journal article" date="2011" name="ISME J.">
        <title>Community ecology of hot spring cyanobacterial mats: predominant populations and their functional potential.</title>
        <authorList>
            <person name="Klatt C.G."/>
            <person name="Wood J.M."/>
            <person name="Rusch D.B."/>
            <person name="Bateson M.M."/>
            <person name="Hamamura N."/>
            <person name="Heidelberg J.F."/>
            <person name="Grossman A.R."/>
            <person name="Bhaya D."/>
            <person name="Cohan F.M."/>
            <person name="Kuhl M."/>
            <person name="Bryant D.A."/>
            <person name="Ward D.M."/>
        </authorList>
    </citation>
    <scope>NUCLEOTIDE SEQUENCE [LARGE SCALE GENOMIC DNA]</scope>
    <source>
        <strain evidence="7">OS</strain>
    </source>
</reference>
<evidence type="ECO:0000256" key="6">
    <source>
        <dbReference type="SAM" id="Phobius"/>
    </source>
</evidence>